<organism evidence="1">
    <name type="scientific">marine sediment metagenome</name>
    <dbReference type="NCBI Taxonomy" id="412755"/>
    <lineage>
        <taxon>unclassified sequences</taxon>
        <taxon>metagenomes</taxon>
        <taxon>ecological metagenomes</taxon>
    </lineage>
</organism>
<evidence type="ECO:0000313" key="1">
    <source>
        <dbReference type="EMBL" id="KKK50684.1"/>
    </source>
</evidence>
<gene>
    <name evidence="1" type="ORF">LCGC14_3122570</name>
</gene>
<dbReference type="AlphaFoldDB" id="A0A0F8Y9A1"/>
<protein>
    <submittedName>
        <fullName evidence="1">Uncharacterized protein</fullName>
    </submittedName>
</protein>
<feature type="non-terminal residue" evidence="1">
    <location>
        <position position="1"/>
    </location>
</feature>
<accession>A0A0F8Y9A1</accession>
<reference evidence="1" key="1">
    <citation type="journal article" date="2015" name="Nature">
        <title>Complex archaea that bridge the gap between prokaryotes and eukaryotes.</title>
        <authorList>
            <person name="Spang A."/>
            <person name="Saw J.H."/>
            <person name="Jorgensen S.L."/>
            <person name="Zaremba-Niedzwiedzka K."/>
            <person name="Martijn J."/>
            <person name="Lind A.E."/>
            <person name="van Eijk R."/>
            <person name="Schleper C."/>
            <person name="Guy L."/>
            <person name="Ettema T.J."/>
        </authorList>
    </citation>
    <scope>NUCLEOTIDE SEQUENCE</scope>
</reference>
<name>A0A0F8Y9A1_9ZZZZ</name>
<proteinExistence type="predicted"/>
<comment type="caution">
    <text evidence="1">The sequence shown here is derived from an EMBL/GenBank/DDBJ whole genome shotgun (WGS) entry which is preliminary data.</text>
</comment>
<sequence>LEPTDCWEGHPYLFINYTFPGMLPGKPPFRLSHLETSPDRAWRYGNEGGVPASQIINEYGWLWLNRDGSPTTMTDGLYQSLLGPEATVAQRRELFSRYLAALTEYWRSRRTCAGVQHFCGLGYSRPTEPRGQTSDHFIDMEKLILEPTFEKYVRDAFMPVGVCIDYWKEELTSGTDTMDVPVIVINDLGKSWEGKLTLSLLQGKRTLWKKSMNMKVDAVGKETGRFDVKIPADPAAYQLIAELATVDGNTVRSLRDINVVRCNLAQGKPVTASSSSSEARS</sequence>
<dbReference type="EMBL" id="LAZR01067894">
    <property type="protein sequence ID" value="KKK50684.1"/>
    <property type="molecule type" value="Genomic_DNA"/>
</dbReference>